<evidence type="ECO:0008006" key="4">
    <source>
        <dbReference type="Google" id="ProtNLM"/>
    </source>
</evidence>
<reference evidence="3" key="1">
    <citation type="journal article" date="2015" name="Nature">
        <title>Complex archaea that bridge the gap between prokaryotes and eukaryotes.</title>
        <authorList>
            <person name="Spang A."/>
            <person name="Saw J.H."/>
            <person name="Jorgensen S.L."/>
            <person name="Zaremba-Niedzwiedzka K."/>
            <person name="Martijn J."/>
            <person name="Lind A.E."/>
            <person name="van Eijk R."/>
            <person name="Schleper C."/>
            <person name="Guy L."/>
            <person name="Ettema T.J."/>
        </authorList>
    </citation>
    <scope>NUCLEOTIDE SEQUENCE</scope>
</reference>
<evidence type="ECO:0000313" key="3">
    <source>
        <dbReference type="EMBL" id="KKM16606.1"/>
    </source>
</evidence>
<protein>
    <recommendedName>
        <fullName evidence="4">DNA-binding protein HU</fullName>
    </recommendedName>
</protein>
<dbReference type="InterPro" id="IPR000119">
    <property type="entry name" value="Hist_DNA-bd"/>
</dbReference>
<dbReference type="PRINTS" id="PR01727">
    <property type="entry name" value="DNABINDINGHU"/>
</dbReference>
<feature type="region of interest" description="Disordered" evidence="2">
    <location>
        <begin position="54"/>
        <end position="90"/>
    </location>
</feature>
<proteinExistence type="predicted"/>
<dbReference type="InterPro" id="IPR020816">
    <property type="entry name" value="Histone-like_DNA-bd_CS"/>
</dbReference>
<dbReference type="GO" id="GO:0003677">
    <property type="term" value="F:DNA binding"/>
    <property type="evidence" value="ECO:0007669"/>
    <property type="project" value="UniProtKB-KW"/>
</dbReference>
<dbReference type="AlphaFoldDB" id="A0A0F9HMW6"/>
<feature type="compositionally biased region" description="Basic and acidic residues" evidence="2">
    <location>
        <begin position="77"/>
        <end position="90"/>
    </location>
</feature>
<dbReference type="InterPro" id="IPR010992">
    <property type="entry name" value="IHF-like_DNA-bd_dom_sf"/>
</dbReference>
<dbReference type="CDD" id="cd13831">
    <property type="entry name" value="HU"/>
    <property type="match status" value="1"/>
</dbReference>
<sequence>MNKAELVEEVASQTGLTKRACRQTIDSITSVIADSLASGQKVTLVGFGSFKVRQRKARQGRNPQTGGRIQIPAKKVPKFEPGKNLKEAVA</sequence>
<comment type="caution">
    <text evidence="3">The sequence shown here is derived from an EMBL/GenBank/DDBJ whole genome shotgun (WGS) entry which is preliminary data.</text>
</comment>
<dbReference type="PROSITE" id="PS00045">
    <property type="entry name" value="HISTONE_LIKE"/>
    <property type="match status" value="1"/>
</dbReference>
<dbReference type="PANTHER" id="PTHR33175:SF3">
    <property type="entry name" value="DNA-BINDING PROTEIN HU-BETA"/>
    <property type="match status" value="1"/>
</dbReference>
<organism evidence="3">
    <name type="scientific">marine sediment metagenome</name>
    <dbReference type="NCBI Taxonomy" id="412755"/>
    <lineage>
        <taxon>unclassified sequences</taxon>
        <taxon>metagenomes</taxon>
        <taxon>ecological metagenomes</taxon>
    </lineage>
</organism>
<dbReference type="Pfam" id="PF00216">
    <property type="entry name" value="Bac_DNA_binding"/>
    <property type="match status" value="1"/>
</dbReference>
<gene>
    <name evidence="3" type="ORF">LCGC14_1684150</name>
</gene>
<evidence type="ECO:0000256" key="1">
    <source>
        <dbReference type="ARBA" id="ARBA00023125"/>
    </source>
</evidence>
<name>A0A0F9HMW6_9ZZZZ</name>
<dbReference type="SMART" id="SM00411">
    <property type="entry name" value="BHL"/>
    <property type="match status" value="1"/>
</dbReference>
<keyword evidence="1" id="KW-0238">DNA-binding</keyword>
<dbReference type="GO" id="GO:0030527">
    <property type="term" value="F:structural constituent of chromatin"/>
    <property type="evidence" value="ECO:0007669"/>
    <property type="project" value="InterPro"/>
</dbReference>
<accession>A0A0F9HMW6</accession>
<dbReference type="EMBL" id="LAZR01014637">
    <property type="protein sequence ID" value="KKM16606.1"/>
    <property type="molecule type" value="Genomic_DNA"/>
</dbReference>
<evidence type="ECO:0000256" key="2">
    <source>
        <dbReference type="SAM" id="MobiDB-lite"/>
    </source>
</evidence>
<dbReference type="SUPFAM" id="SSF47729">
    <property type="entry name" value="IHF-like DNA-binding proteins"/>
    <property type="match status" value="1"/>
</dbReference>
<dbReference type="Gene3D" id="4.10.520.10">
    <property type="entry name" value="IHF-like DNA-binding proteins"/>
    <property type="match status" value="1"/>
</dbReference>
<dbReference type="PANTHER" id="PTHR33175">
    <property type="entry name" value="DNA-BINDING PROTEIN HU"/>
    <property type="match status" value="1"/>
</dbReference>